<feature type="domain" description="DUF5018" evidence="2">
    <location>
        <begin position="36"/>
        <end position="149"/>
    </location>
</feature>
<dbReference type="InterPro" id="IPR054460">
    <property type="entry name" value="DUF5018-rel"/>
</dbReference>
<evidence type="ECO:0000313" key="3">
    <source>
        <dbReference type="EMBL" id="MCW4129801.1"/>
    </source>
</evidence>
<dbReference type="Pfam" id="PF22243">
    <property type="entry name" value="DUF5018-rel"/>
    <property type="match status" value="1"/>
</dbReference>
<proteinExistence type="predicted"/>
<accession>A0AAP3FDF1</accession>
<evidence type="ECO:0000259" key="2">
    <source>
        <dbReference type="Pfam" id="PF22243"/>
    </source>
</evidence>
<feature type="signal peptide" evidence="1">
    <location>
        <begin position="1"/>
        <end position="21"/>
    </location>
</feature>
<reference evidence="3" key="1">
    <citation type="submission" date="2022-11" db="EMBL/GenBank/DDBJ databases">
        <title>Genomic repertoires linked with pathogenic potency of arthritogenic Prevotella copri isolated from the gut of rheumatoid arthritis patients.</title>
        <authorList>
            <person name="Nii T."/>
            <person name="Maeda Y."/>
            <person name="Motooka D."/>
            <person name="Naito M."/>
            <person name="Matsumoto Y."/>
            <person name="Ogawa T."/>
            <person name="Oguro-Igashira E."/>
            <person name="Kishikawa T."/>
            <person name="Yamashita M."/>
            <person name="Koizumi S."/>
            <person name="Kurakawa T."/>
            <person name="Okumura R."/>
            <person name="Kayama H."/>
            <person name="Murakami M."/>
            <person name="Sakaguchi T."/>
            <person name="Das B."/>
            <person name="Nakamura S."/>
            <person name="Okada Y."/>
            <person name="Kumanogoh A."/>
            <person name="Takeda K."/>
        </authorList>
    </citation>
    <scope>NUCLEOTIDE SEQUENCE</scope>
    <source>
        <strain evidence="3">F3-75</strain>
    </source>
</reference>
<dbReference type="RefSeq" id="WP_264967173.1">
    <property type="nucleotide sequence ID" value="NZ_JAPDVK010000005.1"/>
</dbReference>
<protein>
    <recommendedName>
        <fullName evidence="2">DUF5018 domain-containing protein</fullName>
    </recommendedName>
</protein>
<dbReference type="Proteomes" id="UP001209344">
    <property type="component" value="Unassembled WGS sequence"/>
</dbReference>
<dbReference type="AlphaFoldDB" id="A0AAP3FDF1"/>
<gene>
    <name evidence="3" type="ORF">ONT16_16445</name>
</gene>
<evidence type="ECO:0000256" key="1">
    <source>
        <dbReference type="SAM" id="SignalP"/>
    </source>
</evidence>
<feature type="chain" id="PRO_5042859710" description="DUF5018 domain-containing protein" evidence="1">
    <location>
        <begin position="22"/>
        <end position="163"/>
    </location>
</feature>
<evidence type="ECO:0000313" key="4">
    <source>
        <dbReference type="Proteomes" id="UP001209344"/>
    </source>
</evidence>
<dbReference type="PROSITE" id="PS51257">
    <property type="entry name" value="PROKAR_LIPOPROTEIN"/>
    <property type="match status" value="1"/>
</dbReference>
<organism evidence="3 4">
    <name type="scientific">Segatella copri</name>
    <dbReference type="NCBI Taxonomy" id="165179"/>
    <lineage>
        <taxon>Bacteria</taxon>
        <taxon>Pseudomonadati</taxon>
        <taxon>Bacteroidota</taxon>
        <taxon>Bacteroidia</taxon>
        <taxon>Bacteroidales</taxon>
        <taxon>Prevotellaceae</taxon>
        <taxon>Segatella</taxon>
    </lineage>
</organism>
<name>A0AAP3FDF1_9BACT</name>
<keyword evidence="1" id="KW-0732">Signal</keyword>
<dbReference type="Gene3D" id="2.60.40.4120">
    <property type="match status" value="1"/>
</dbReference>
<comment type="caution">
    <text evidence="3">The sequence shown here is derived from an EMBL/GenBank/DDBJ whole genome shotgun (WGS) entry which is preliminary data.</text>
</comment>
<dbReference type="EMBL" id="JAPDVK010000005">
    <property type="protein sequence ID" value="MCW4129801.1"/>
    <property type="molecule type" value="Genomic_DNA"/>
</dbReference>
<sequence>MKFIKIILAMLVMALSFSSCLESDLKDLPTFDGNDITAGYAWYRYIGEDKINASGQPQVIQKQLQKTAEAIDNEAATINLTFAVPSNFSEKEKNDVNLNNIVVAVQISSAAVMTPVEGSPALGVPADWTTPHKYAVKAANGETKVWTITCKLTNRVSSSMFQY</sequence>